<protein>
    <submittedName>
        <fullName evidence="1">Uncharacterized protein</fullName>
    </submittedName>
</protein>
<sequence length="122" mass="14568">MCVGDSIKKNDVLFKCYFIFNSVTFCYEDLKDKLRYSQALDWIGLEVTEMWNNYVYKEVKEDEVVIKQIIKNQTGYFTLKKAYYKMELQKKRIQGICMSLTEVIDTYVLCLDKLINSIKLHF</sequence>
<accession>A0A1T5BI04</accession>
<evidence type="ECO:0000313" key="1">
    <source>
        <dbReference type="EMBL" id="SKB46639.1"/>
    </source>
</evidence>
<reference evidence="1 2" key="1">
    <citation type="submission" date="2017-02" db="EMBL/GenBank/DDBJ databases">
        <authorList>
            <person name="Peterson S.W."/>
        </authorList>
    </citation>
    <scope>NUCLEOTIDE SEQUENCE [LARGE SCALE GENOMIC DNA]</scope>
    <source>
        <strain evidence="1 2">DSM 24412</strain>
    </source>
</reference>
<gene>
    <name evidence="1" type="ORF">SAMN03080601_00518</name>
</gene>
<dbReference type="STRING" id="889453.SAMN03080601_00518"/>
<keyword evidence="2" id="KW-1185">Reference proteome</keyword>
<proteinExistence type="predicted"/>
<organism evidence="1 2">
    <name type="scientific">Alkalitalea saponilacus</name>
    <dbReference type="NCBI Taxonomy" id="889453"/>
    <lineage>
        <taxon>Bacteria</taxon>
        <taxon>Pseudomonadati</taxon>
        <taxon>Bacteroidota</taxon>
        <taxon>Bacteroidia</taxon>
        <taxon>Marinilabiliales</taxon>
        <taxon>Marinilabiliaceae</taxon>
        <taxon>Alkalitalea</taxon>
    </lineage>
</organism>
<name>A0A1T5BI04_9BACT</name>
<dbReference type="Proteomes" id="UP000191055">
    <property type="component" value="Unassembled WGS sequence"/>
</dbReference>
<dbReference type="RefSeq" id="WP_079556312.1">
    <property type="nucleotide sequence ID" value="NZ_CP021904.1"/>
</dbReference>
<dbReference type="KEGG" id="asx:CDL62_11330"/>
<evidence type="ECO:0000313" key="2">
    <source>
        <dbReference type="Proteomes" id="UP000191055"/>
    </source>
</evidence>
<dbReference type="AlphaFoldDB" id="A0A1T5BI04"/>
<dbReference type="EMBL" id="FUYV01000002">
    <property type="protein sequence ID" value="SKB46639.1"/>
    <property type="molecule type" value="Genomic_DNA"/>
</dbReference>